<evidence type="ECO:0000256" key="6">
    <source>
        <dbReference type="PIRSR" id="PIRSR600223-1"/>
    </source>
</evidence>
<dbReference type="STRING" id="89065.SAMN05216605_12188"/>
<feature type="transmembrane region" description="Helical" evidence="7">
    <location>
        <begin position="85"/>
        <end position="106"/>
    </location>
</feature>
<dbReference type="NCBIfam" id="TIGR02227">
    <property type="entry name" value="sigpep_I_bact"/>
    <property type="match status" value="1"/>
</dbReference>
<feature type="domain" description="Peptidase S26" evidence="8">
    <location>
        <begin position="88"/>
        <end position="297"/>
    </location>
</feature>
<dbReference type="GO" id="GO:0016020">
    <property type="term" value="C:membrane"/>
    <property type="evidence" value="ECO:0007669"/>
    <property type="project" value="UniProtKB-SubCell"/>
</dbReference>
<dbReference type="EMBL" id="FNCO01000021">
    <property type="protein sequence ID" value="SDJ09104.1"/>
    <property type="molecule type" value="Genomic_DNA"/>
</dbReference>
<feature type="active site" evidence="6">
    <location>
        <position position="116"/>
    </location>
</feature>
<feature type="active site" evidence="6">
    <location>
        <position position="171"/>
    </location>
</feature>
<evidence type="ECO:0000256" key="2">
    <source>
        <dbReference type="ARBA" id="ARBA00009370"/>
    </source>
</evidence>
<keyword evidence="7" id="KW-0645">Protease</keyword>
<dbReference type="GO" id="GO:0006465">
    <property type="term" value="P:signal peptide processing"/>
    <property type="evidence" value="ECO:0007669"/>
    <property type="project" value="InterPro"/>
</dbReference>
<dbReference type="RefSeq" id="WP_074758229.1">
    <property type="nucleotide sequence ID" value="NZ_FNCO01000021.1"/>
</dbReference>
<evidence type="ECO:0000256" key="1">
    <source>
        <dbReference type="ARBA" id="ARBA00000677"/>
    </source>
</evidence>
<evidence type="ECO:0000313" key="10">
    <source>
        <dbReference type="Proteomes" id="UP000182894"/>
    </source>
</evidence>
<dbReference type="InterPro" id="IPR019533">
    <property type="entry name" value="Peptidase_S26"/>
</dbReference>
<dbReference type="InterPro" id="IPR019758">
    <property type="entry name" value="Pept_S26A_signal_pept_1_CS"/>
</dbReference>
<evidence type="ECO:0000259" key="8">
    <source>
        <dbReference type="Pfam" id="PF10502"/>
    </source>
</evidence>
<dbReference type="GO" id="GO:0009003">
    <property type="term" value="F:signal peptidase activity"/>
    <property type="evidence" value="ECO:0007669"/>
    <property type="project" value="UniProtKB-EC"/>
</dbReference>
<keyword evidence="7" id="KW-1133">Transmembrane helix</keyword>
<evidence type="ECO:0000256" key="7">
    <source>
        <dbReference type="RuleBase" id="RU362042"/>
    </source>
</evidence>
<dbReference type="InterPro" id="IPR000223">
    <property type="entry name" value="Pept_S26A_signal_pept_1"/>
</dbReference>
<proteinExistence type="inferred from homology"/>
<dbReference type="InterPro" id="IPR036286">
    <property type="entry name" value="LexA/Signal_pep-like_sf"/>
</dbReference>
<reference evidence="10" key="1">
    <citation type="submission" date="2016-10" db="EMBL/GenBank/DDBJ databases">
        <authorList>
            <person name="Varghese N."/>
            <person name="Submissions S."/>
        </authorList>
    </citation>
    <scope>NUCLEOTIDE SEQUENCE [LARGE SCALE GENOMIC DNA]</scope>
    <source>
        <strain evidence="10">ATCC 700689</strain>
    </source>
</reference>
<keyword evidence="10" id="KW-1185">Reference proteome</keyword>
<dbReference type="PANTHER" id="PTHR43390">
    <property type="entry name" value="SIGNAL PEPTIDASE I"/>
    <property type="match status" value="1"/>
</dbReference>
<organism evidence="9 10">
    <name type="scientific">Pseudomonas abietaniphila</name>
    <dbReference type="NCBI Taxonomy" id="89065"/>
    <lineage>
        <taxon>Bacteria</taxon>
        <taxon>Pseudomonadati</taxon>
        <taxon>Pseudomonadota</taxon>
        <taxon>Gammaproteobacteria</taxon>
        <taxon>Pseudomonadales</taxon>
        <taxon>Pseudomonadaceae</taxon>
        <taxon>Pseudomonas</taxon>
    </lineage>
</organism>
<dbReference type="Proteomes" id="UP000182894">
    <property type="component" value="Unassembled WGS sequence"/>
</dbReference>
<evidence type="ECO:0000256" key="4">
    <source>
        <dbReference type="ARBA" id="ARBA00019232"/>
    </source>
</evidence>
<dbReference type="PRINTS" id="PR00727">
    <property type="entry name" value="LEADERPTASE"/>
</dbReference>
<name>A0A1G8QWJ5_9PSED</name>
<comment type="subcellular location">
    <subcellularLocation>
        <location evidence="7">Membrane</location>
        <topology evidence="7">Multi-pass membrane protein</topology>
    </subcellularLocation>
</comment>
<comment type="catalytic activity">
    <reaction evidence="1 7">
        <text>Cleavage of hydrophobic, N-terminal signal or leader sequences from secreted and periplasmic proteins.</text>
        <dbReference type="EC" id="3.4.21.89"/>
    </reaction>
</comment>
<dbReference type="PROSITE" id="PS00760">
    <property type="entry name" value="SPASE_I_2"/>
    <property type="match status" value="1"/>
</dbReference>
<dbReference type="CDD" id="cd06530">
    <property type="entry name" value="S26_SPase_I"/>
    <property type="match status" value="1"/>
</dbReference>
<keyword evidence="5 7" id="KW-0378">Hydrolase</keyword>
<protein>
    <recommendedName>
        <fullName evidence="4 7">Signal peptidase I</fullName>
        <ecNumber evidence="3 7">3.4.21.89</ecNumber>
    </recommendedName>
</protein>
<evidence type="ECO:0000256" key="5">
    <source>
        <dbReference type="ARBA" id="ARBA00022801"/>
    </source>
</evidence>
<evidence type="ECO:0000256" key="3">
    <source>
        <dbReference type="ARBA" id="ARBA00013208"/>
    </source>
</evidence>
<dbReference type="OrthoDB" id="9815782at2"/>
<dbReference type="AlphaFoldDB" id="A0A1G8QWJ5"/>
<dbReference type="PANTHER" id="PTHR43390:SF1">
    <property type="entry name" value="CHLOROPLAST PROCESSING PEPTIDASE"/>
    <property type="match status" value="1"/>
</dbReference>
<dbReference type="GO" id="GO:0004252">
    <property type="term" value="F:serine-type endopeptidase activity"/>
    <property type="evidence" value="ECO:0007669"/>
    <property type="project" value="InterPro"/>
</dbReference>
<dbReference type="Gene3D" id="2.10.109.10">
    <property type="entry name" value="Umud Fragment, subunit A"/>
    <property type="match status" value="1"/>
</dbReference>
<gene>
    <name evidence="9" type="ORF">SAMN05216605_12188</name>
</gene>
<accession>A0A1G8QWJ5</accession>
<feature type="transmembrane region" description="Helical" evidence="7">
    <location>
        <begin position="43"/>
        <end position="64"/>
    </location>
</feature>
<dbReference type="Pfam" id="PF10502">
    <property type="entry name" value="Peptidase_S26"/>
    <property type="match status" value="1"/>
</dbReference>
<dbReference type="PROSITE" id="PS00761">
    <property type="entry name" value="SPASE_I_3"/>
    <property type="match status" value="1"/>
</dbReference>
<dbReference type="InterPro" id="IPR019757">
    <property type="entry name" value="Pept_S26A_signal_pept_1_Lys-AS"/>
</dbReference>
<dbReference type="SUPFAM" id="SSF51306">
    <property type="entry name" value="LexA/Signal peptidase"/>
    <property type="match status" value="1"/>
</dbReference>
<evidence type="ECO:0000313" key="9">
    <source>
        <dbReference type="EMBL" id="SDJ09104.1"/>
    </source>
</evidence>
<sequence>MSLFVMGLGFTLAAPLLCRERYATNGSHWIYSVGCSMGVLGPYFLACTFLDTTSILLCSTLLGFPVWCMERWRTAARKPRLTSGVIAFAVELMPFAFALLLIRALVVEPFVVPSSSMRPTLAVGNVVIVDKFTYGIHVPFVDAAVSDGRTPARGEVLVFRFPLDHTKPYIKRVIGIPGDRIAYRNGRLIVNGQEQSPTYFNTYSYVDEETGLTTEADEQSDSIGQIYFHSLKDAVNKEIGRGSDFPPINGCSRDDQGISCVVPPDAYFVLGDNRANSLDSRYWGFVPSHLIIGRAVYSLHIANWRSAVTKLY</sequence>
<keyword evidence="7" id="KW-0812">Transmembrane</keyword>
<dbReference type="EC" id="3.4.21.89" evidence="3 7"/>
<comment type="similarity">
    <text evidence="2 7">Belongs to the peptidase S26 family.</text>
</comment>
<keyword evidence="7" id="KW-0472">Membrane</keyword>